<name>A0A0F8WWG0_9ZZZZ</name>
<proteinExistence type="predicted"/>
<sequence length="59" mass="6579">MTTSTCRDCAVRVQLDALEHLVQRALIHITNGNDLEMAHKLLDEVVGLLPTVIAIKREL</sequence>
<dbReference type="EMBL" id="LAZR01062693">
    <property type="protein sequence ID" value="KKK60993.1"/>
    <property type="molecule type" value="Genomic_DNA"/>
</dbReference>
<comment type="caution">
    <text evidence="1">The sequence shown here is derived from an EMBL/GenBank/DDBJ whole genome shotgun (WGS) entry which is preliminary data.</text>
</comment>
<dbReference type="AlphaFoldDB" id="A0A0F8WWG0"/>
<reference evidence="1" key="1">
    <citation type="journal article" date="2015" name="Nature">
        <title>Complex archaea that bridge the gap between prokaryotes and eukaryotes.</title>
        <authorList>
            <person name="Spang A."/>
            <person name="Saw J.H."/>
            <person name="Jorgensen S.L."/>
            <person name="Zaremba-Niedzwiedzka K."/>
            <person name="Martijn J."/>
            <person name="Lind A.E."/>
            <person name="van Eijk R."/>
            <person name="Schleper C."/>
            <person name="Guy L."/>
            <person name="Ettema T.J."/>
        </authorList>
    </citation>
    <scope>NUCLEOTIDE SEQUENCE</scope>
</reference>
<accession>A0A0F8WWG0</accession>
<evidence type="ECO:0000313" key="1">
    <source>
        <dbReference type="EMBL" id="KKK60993.1"/>
    </source>
</evidence>
<organism evidence="1">
    <name type="scientific">marine sediment metagenome</name>
    <dbReference type="NCBI Taxonomy" id="412755"/>
    <lineage>
        <taxon>unclassified sequences</taxon>
        <taxon>metagenomes</taxon>
        <taxon>ecological metagenomes</taxon>
    </lineage>
</organism>
<protein>
    <submittedName>
        <fullName evidence="1">Uncharacterized protein</fullName>
    </submittedName>
</protein>
<gene>
    <name evidence="1" type="ORF">LCGC14_3018830</name>
</gene>